<evidence type="ECO:0000313" key="1">
    <source>
        <dbReference type="EMBL" id="AAM06179.1"/>
    </source>
</evidence>
<reference evidence="1 2" key="1">
    <citation type="journal article" date="2002" name="Genome Res.">
        <title>The genome of Methanosarcina acetivorans reveals extensive metabolic and physiological diversity.</title>
        <authorList>
            <person name="Galagan J.E."/>
            <person name="Nusbaum C."/>
            <person name="Roy A."/>
            <person name="Endrizzi M.G."/>
            <person name="Macdonald P."/>
            <person name="FitzHugh W."/>
            <person name="Calvo S."/>
            <person name="Engels R."/>
            <person name="Smirnov S."/>
            <person name="Atnoor D."/>
            <person name="Brown A."/>
            <person name="Allen N."/>
            <person name="Naylor J."/>
            <person name="Stange-Thomann N."/>
            <person name="DeArellano K."/>
            <person name="Johnson R."/>
            <person name="Linton L."/>
            <person name="McEwan P."/>
            <person name="McKernan K."/>
            <person name="Talamas J."/>
            <person name="Tirrell A."/>
            <person name="Ye W."/>
            <person name="Zimmer A."/>
            <person name="Barber R.D."/>
            <person name="Cann I."/>
            <person name="Graham D.E."/>
            <person name="Grahame D.A."/>
            <person name="Guss A."/>
            <person name="Hedderich R."/>
            <person name="Ingram-Smith C."/>
            <person name="Kuettner C.H."/>
            <person name="Krzycki J.A."/>
            <person name="Leigh J.A."/>
            <person name="Li W."/>
            <person name="Liu J."/>
            <person name="Mukhopadhyay B."/>
            <person name="Reeve J.N."/>
            <person name="Smith K."/>
            <person name="Springer T.A."/>
            <person name="Umayam L.A."/>
            <person name="White O."/>
            <person name="White R.H."/>
            <person name="de Macario E.C."/>
            <person name="Ferry J.G."/>
            <person name="Jarrell K.F."/>
            <person name="Jing H."/>
            <person name="Macario A.J.L."/>
            <person name="Paulsen I."/>
            <person name="Pritchett M."/>
            <person name="Sowers K.R."/>
            <person name="Swanson R.V."/>
            <person name="Zinder S.H."/>
            <person name="Lander E."/>
            <person name="Metcalf W.W."/>
            <person name="Birren B."/>
        </authorList>
    </citation>
    <scope>NUCLEOTIDE SEQUENCE [LARGE SCALE GENOMIC DNA]</scope>
    <source>
        <strain evidence="2">ATCC 35395 / DSM 2834 / JCM 12185 / C2A</strain>
    </source>
</reference>
<accession>Q8TM68</accession>
<dbReference type="KEGG" id="mac:MA_2802"/>
<gene>
    <name evidence="1" type="ordered locus">MA_2802</name>
</gene>
<dbReference type="STRING" id="188937.MA_2802"/>
<keyword evidence="2" id="KW-1185">Reference proteome</keyword>
<organism evidence="1 2">
    <name type="scientific">Methanosarcina acetivorans (strain ATCC 35395 / DSM 2834 / JCM 12185 / C2A)</name>
    <dbReference type="NCBI Taxonomy" id="188937"/>
    <lineage>
        <taxon>Archaea</taxon>
        <taxon>Methanobacteriati</taxon>
        <taxon>Methanobacteriota</taxon>
        <taxon>Stenosarchaea group</taxon>
        <taxon>Methanomicrobia</taxon>
        <taxon>Methanosarcinales</taxon>
        <taxon>Methanosarcinaceae</taxon>
        <taxon>Methanosarcina</taxon>
    </lineage>
</organism>
<proteinExistence type="predicted"/>
<evidence type="ECO:0000313" key="2">
    <source>
        <dbReference type="Proteomes" id="UP000002487"/>
    </source>
</evidence>
<dbReference type="EMBL" id="AE010299">
    <property type="protein sequence ID" value="AAM06179.1"/>
    <property type="molecule type" value="Genomic_DNA"/>
</dbReference>
<name>Q8TM68_METAC</name>
<sequence>MVQKCAYMVDIDRIKEMSRLANEAYNSLDKLRSFILESYGVECVPGKLLQCSRANGKDLPEVVYYIEAAIVEINNQQLVLGDASKGRLDEWVTCRENNSSIVNVFLDSEEM</sequence>
<protein>
    <submittedName>
        <fullName evidence="1">Uncharacterized protein</fullName>
    </submittedName>
</protein>
<dbReference type="InParanoid" id="Q8TM68"/>
<dbReference type="EnsemblBacteria" id="AAM06179">
    <property type="protein sequence ID" value="AAM06179"/>
    <property type="gene ID" value="MA_2802"/>
</dbReference>
<dbReference type="RefSeq" id="WP_011022754.1">
    <property type="nucleotide sequence ID" value="NC_003552.1"/>
</dbReference>
<dbReference type="AlphaFoldDB" id="Q8TM68"/>
<dbReference type="GeneID" id="1474696"/>
<dbReference type="HOGENOM" id="CLU_2152585_0_0_2"/>
<dbReference type="Proteomes" id="UP000002487">
    <property type="component" value="Chromosome"/>
</dbReference>